<protein>
    <recommendedName>
        <fullName evidence="3">SMODS and SLOG-associating 2TM effector domain-containing protein</fullName>
    </recommendedName>
</protein>
<dbReference type="EMBL" id="CAADFO010000003">
    <property type="protein sequence ID" value="VFK22888.1"/>
    <property type="molecule type" value="Genomic_DNA"/>
</dbReference>
<organism evidence="2">
    <name type="scientific">Candidatus Kentrum sp. MB</name>
    <dbReference type="NCBI Taxonomy" id="2138164"/>
    <lineage>
        <taxon>Bacteria</taxon>
        <taxon>Pseudomonadati</taxon>
        <taxon>Pseudomonadota</taxon>
        <taxon>Gammaproteobacteria</taxon>
        <taxon>Candidatus Kentrum</taxon>
    </lineage>
</organism>
<proteinExistence type="predicted"/>
<gene>
    <name evidence="2" type="ORF">BECKMB1821G_GA0114241_100329</name>
</gene>
<keyword evidence="1" id="KW-1133">Transmembrane helix</keyword>
<evidence type="ECO:0000313" key="2">
    <source>
        <dbReference type="EMBL" id="VFK22888.1"/>
    </source>
</evidence>
<evidence type="ECO:0008006" key="3">
    <source>
        <dbReference type="Google" id="ProtNLM"/>
    </source>
</evidence>
<reference evidence="2" key="1">
    <citation type="submission" date="2019-02" db="EMBL/GenBank/DDBJ databases">
        <authorList>
            <person name="Gruber-Vodicka R. H."/>
            <person name="Seah K. B. B."/>
        </authorList>
    </citation>
    <scope>NUCLEOTIDE SEQUENCE</scope>
    <source>
        <strain evidence="2">BECK_BZ197</strain>
    </source>
</reference>
<feature type="transmembrane region" description="Helical" evidence="1">
    <location>
        <begin position="36"/>
        <end position="55"/>
    </location>
</feature>
<sequence length="159" mass="18513">MNQKTKTAIWRSMLDADMSAKYWKYLAHRYMAWDRGLQIGLAVLATGAVFVWFNLEEMEELWKFLSSASAIVAIALPYLDYRRKIDEMSILAGAWDRLRMDYENLWIGIGKDPDTPFEETYRKLRETATMLQEKEVGLPHKKALLKTCQSEVKKARGLD</sequence>
<name>A0A450X0T8_9GAMM</name>
<keyword evidence="1" id="KW-0812">Transmembrane</keyword>
<dbReference type="AlphaFoldDB" id="A0A450X0T8"/>
<evidence type="ECO:0000256" key="1">
    <source>
        <dbReference type="SAM" id="Phobius"/>
    </source>
</evidence>
<accession>A0A450X0T8</accession>
<keyword evidence="1" id="KW-0472">Membrane</keyword>